<dbReference type="Proteomes" id="UP000320333">
    <property type="component" value="Unassembled WGS sequence"/>
</dbReference>
<evidence type="ECO:0000259" key="4">
    <source>
        <dbReference type="PROSITE" id="PS50280"/>
    </source>
</evidence>
<dbReference type="Pfam" id="PF00856">
    <property type="entry name" value="SET"/>
    <property type="match status" value="1"/>
</dbReference>
<dbReference type="PANTHER" id="PTHR13271">
    <property type="entry name" value="UNCHARACTERIZED PUTATIVE METHYLTRANSFERASE"/>
    <property type="match status" value="1"/>
</dbReference>
<dbReference type="OrthoDB" id="42889at2759"/>
<reference evidence="5 6" key="1">
    <citation type="journal article" date="2019" name="Sci. Rep.">
        <title>Comparative genomics of chytrid fungi reveal insights into the obligate biotrophic and pathogenic lifestyle of Synchytrium endobioticum.</title>
        <authorList>
            <person name="van de Vossenberg B.T.L.H."/>
            <person name="Warris S."/>
            <person name="Nguyen H.D.T."/>
            <person name="van Gent-Pelzer M.P.E."/>
            <person name="Joly D.L."/>
            <person name="van de Geest H.C."/>
            <person name="Bonants P.J.M."/>
            <person name="Smith D.S."/>
            <person name="Levesque C.A."/>
            <person name="van der Lee T.A.J."/>
        </authorList>
    </citation>
    <scope>NUCLEOTIDE SEQUENCE [LARGE SCALE GENOMIC DNA]</scope>
    <source>
        <strain evidence="5 6">CBS 675.73</strain>
    </source>
</reference>
<dbReference type="InterPro" id="IPR015353">
    <property type="entry name" value="Rubisco_LSMT_subst-bd"/>
</dbReference>
<dbReference type="SUPFAM" id="SSF82199">
    <property type="entry name" value="SET domain"/>
    <property type="match status" value="1"/>
</dbReference>
<dbReference type="InterPro" id="IPR001214">
    <property type="entry name" value="SET_dom"/>
</dbReference>
<dbReference type="CDD" id="cd10527">
    <property type="entry name" value="SET_LSMT"/>
    <property type="match status" value="1"/>
</dbReference>
<dbReference type="AlphaFoldDB" id="A0A507FJX3"/>
<dbReference type="PANTHER" id="PTHR13271:SF137">
    <property type="entry name" value="SET DOMAIN-CONTAINING PROTEIN"/>
    <property type="match status" value="1"/>
</dbReference>
<evidence type="ECO:0000256" key="1">
    <source>
        <dbReference type="ARBA" id="ARBA00022603"/>
    </source>
</evidence>
<sequence>MTTLASTRISASIPGSLGVQADLFSLQLTADYLGANSTKLLCPLQAVSSKPAEVEDVFSVVSSWLADHGAAFPMMEMVTYGDYDEYRGVQASQNIKENDVIMSIPEQFMLTERLAMLSDIGKRVHAALPDIYTEDEDHLYLAVYLLDERSKGKDSFWHKYLVTLPTDFTNMAAHWGEKEIETLKESNLYHDIYHSDVTELKEAYHTLCGAVADFCVKHSYDDYIWARLNVRTRLFSAHVDGVLRTTMVPFADMFNHDSENVATWRFDDATRRFEIYAEKPITPGTPITISYGADSNRKLLTDYGFTTDQNPDGSAEVIIKLPEGENADIKALRVAKGGYPDASNLGISFQVPVDSELDDFYAPIRFARVAAATPEELEEIEQGGDSIPSLQCEKDAIKRVQAALISALHSTPSSKEADEKLLADESLSFNVRNIIRVRHSERQSSLDLLEQLDLLLTLSEVSQAEFNKLRAHPKYAKFADYLESIAELHRRRLAVSMMTDSAQ</sequence>
<dbReference type="STRING" id="246404.A0A507FJX3"/>
<evidence type="ECO:0000313" key="6">
    <source>
        <dbReference type="Proteomes" id="UP000320333"/>
    </source>
</evidence>
<dbReference type="Gene3D" id="3.90.1410.10">
    <property type="entry name" value="set domain protein methyltransferase, domain 1"/>
    <property type="match status" value="1"/>
</dbReference>
<organism evidence="5 6">
    <name type="scientific">Chytriomyces confervae</name>
    <dbReference type="NCBI Taxonomy" id="246404"/>
    <lineage>
        <taxon>Eukaryota</taxon>
        <taxon>Fungi</taxon>
        <taxon>Fungi incertae sedis</taxon>
        <taxon>Chytridiomycota</taxon>
        <taxon>Chytridiomycota incertae sedis</taxon>
        <taxon>Chytridiomycetes</taxon>
        <taxon>Chytridiales</taxon>
        <taxon>Chytriomycetaceae</taxon>
        <taxon>Chytriomyces</taxon>
    </lineage>
</organism>
<evidence type="ECO:0000313" key="5">
    <source>
        <dbReference type="EMBL" id="TPX76020.1"/>
    </source>
</evidence>
<protein>
    <recommendedName>
        <fullName evidence="4">SET domain-containing protein</fullName>
    </recommendedName>
</protein>
<dbReference type="InterPro" id="IPR050600">
    <property type="entry name" value="SETD3_SETD6_MTase"/>
</dbReference>
<proteinExistence type="predicted"/>
<name>A0A507FJX3_9FUNG</name>
<keyword evidence="1" id="KW-0489">Methyltransferase</keyword>
<dbReference type="PROSITE" id="PS50280">
    <property type="entry name" value="SET"/>
    <property type="match status" value="1"/>
</dbReference>
<dbReference type="InterPro" id="IPR046341">
    <property type="entry name" value="SET_dom_sf"/>
</dbReference>
<gene>
    <name evidence="5" type="ORF">CcCBS67573_g02708</name>
</gene>
<dbReference type="SUPFAM" id="SSF81822">
    <property type="entry name" value="RuBisCo LSMT C-terminal, substrate-binding domain"/>
    <property type="match status" value="1"/>
</dbReference>
<keyword evidence="3" id="KW-0949">S-adenosyl-L-methionine</keyword>
<comment type="caution">
    <text evidence="5">The sequence shown here is derived from an EMBL/GenBank/DDBJ whole genome shotgun (WGS) entry which is preliminary data.</text>
</comment>
<keyword evidence="2" id="KW-0808">Transferase</keyword>
<dbReference type="Pfam" id="PF09273">
    <property type="entry name" value="Rubis-subs-bind"/>
    <property type="match status" value="1"/>
</dbReference>
<accession>A0A507FJX3</accession>
<dbReference type="InterPro" id="IPR036464">
    <property type="entry name" value="Rubisco_LSMT_subst-bd_sf"/>
</dbReference>
<evidence type="ECO:0000256" key="3">
    <source>
        <dbReference type="ARBA" id="ARBA00022691"/>
    </source>
</evidence>
<dbReference type="Gene3D" id="3.90.1420.10">
    <property type="entry name" value="Rubisco LSMT, substrate-binding domain"/>
    <property type="match status" value="1"/>
</dbReference>
<dbReference type="EMBL" id="QEAP01000060">
    <property type="protein sequence ID" value="TPX76020.1"/>
    <property type="molecule type" value="Genomic_DNA"/>
</dbReference>
<dbReference type="GO" id="GO:0016279">
    <property type="term" value="F:protein-lysine N-methyltransferase activity"/>
    <property type="evidence" value="ECO:0007669"/>
    <property type="project" value="UniProtKB-ARBA"/>
</dbReference>
<dbReference type="GO" id="GO:0032259">
    <property type="term" value="P:methylation"/>
    <property type="evidence" value="ECO:0007669"/>
    <property type="project" value="UniProtKB-KW"/>
</dbReference>
<evidence type="ECO:0000256" key="2">
    <source>
        <dbReference type="ARBA" id="ARBA00022679"/>
    </source>
</evidence>
<feature type="domain" description="SET" evidence="4">
    <location>
        <begin position="56"/>
        <end position="292"/>
    </location>
</feature>
<keyword evidence="6" id="KW-1185">Reference proteome</keyword>